<dbReference type="SUPFAM" id="SSF48264">
    <property type="entry name" value="Cytochrome P450"/>
    <property type="match status" value="1"/>
</dbReference>
<dbReference type="InterPro" id="IPR001128">
    <property type="entry name" value="Cyt_P450"/>
</dbReference>
<dbReference type="Pfam" id="PF00067">
    <property type="entry name" value="p450"/>
    <property type="match status" value="1"/>
</dbReference>
<keyword evidence="8" id="KW-1133">Transmembrane helix</keyword>
<comment type="similarity">
    <text evidence="4">Belongs to the cytochrome P450 family.</text>
</comment>
<organism evidence="13 14">
    <name type="scientific">Suillus plorans</name>
    <dbReference type="NCBI Taxonomy" id="116603"/>
    <lineage>
        <taxon>Eukaryota</taxon>
        <taxon>Fungi</taxon>
        <taxon>Dikarya</taxon>
        <taxon>Basidiomycota</taxon>
        <taxon>Agaricomycotina</taxon>
        <taxon>Agaricomycetes</taxon>
        <taxon>Agaricomycetidae</taxon>
        <taxon>Boletales</taxon>
        <taxon>Suillineae</taxon>
        <taxon>Suillaceae</taxon>
        <taxon>Suillus</taxon>
    </lineage>
</organism>
<evidence type="ECO:0000256" key="1">
    <source>
        <dbReference type="ARBA" id="ARBA00001971"/>
    </source>
</evidence>
<dbReference type="GO" id="GO:0004497">
    <property type="term" value="F:monooxygenase activity"/>
    <property type="evidence" value="ECO:0007669"/>
    <property type="project" value="UniProtKB-KW"/>
</dbReference>
<evidence type="ECO:0000256" key="11">
    <source>
        <dbReference type="ARBA" id="ARBA00023033"/>
    </source>
</evidence>
<dbReference type="OrthoDB" id="1470350at2759"/>
<dbReference type="PANTHER" id="PTHR24305">
    <property type="entry name" value="CYTOCHROME P450"/>
    <property type="match status" value="1"/>
</dbReference>
<evidence type="ECO:0000313" key="14">
    <source>
        <dbReference type="Proteomes" id="UP000719766"/>
    </source>
</evidence>
<accession>A0A9P7J3Y3</accession>
<proteinExistence type="inferred from homology"/>
<dbReference type="GeneID" id="64605654"/>
<dbReference type="GO" id="GO:0016020">
    <property type="term" value="C:membrane"/>
    <property type="evidence" value="ECO:0007669"/>
    <property type="project" value="UniProtKB-SubCell"/>
</dbReference>
<sequence length="179" mass="19702">MHQFSRHFTDVLQPNEATRITNESRRVISEAGQQLIQSKKFAILTEKANASEIEEKDILSLLNISRRLSDADLLSQLSTFLFASSDSTMSWCSHLLSIHPDVQGRLRSELNSMSPCASNSLSVSGYSVPTHTAAIDGLPFFDAVVCETLRLCPPVHGTMRVATRDDDSDIPISSPIVLT</sequence>
<dbReference type="InterPro" id="IPR036396">
    <property type="entry name" value="Cyt_P450_sf"/>
</dbReference>
<keyword evidence="11" id="KW-0503">Monooxygenase</keyword>
<keyword evidence="7" id="KW-0479">Metal-binding</keyword>
<evidence type="ECO:0000256" key="7">
    <source>
        <dbReference type="ARBA" id="ARBA00022723"/>
    </source>
</evidence>
<keyword evidence="5" id="KW-0349">Heme</keyword>
<keyword evidence="10" id="KW-0408">Iron</keyword>
<dbReference type="EMBL" id="JABBWE010000007">
    <property type="protein sequence ID" value="KAG1801366.1"/>
    <property type="molecule type" value="Genomic_DNA"/>
</dbReference>
<keyword evidence="9" id="KW-0560">Oxidoreductase</keyword>
<dbReference type="InterPro" id="IPR050121">
    <property type="entry name" value="Cytochrome_P450_monoxygenase"/>
</dbReference>
<dbReference type="AlphaFoldDB" id="A0A9P7J3Y3"/>
<gene>
    <name evidence="13" type="ORF">HD556DRAFT_870816</name>
</gene>
<dbReference type="GO" id="GO:0005506">
    <property type="term" value="F:iron ion binding"/>
    <property type="evidence" value="ECO:0007669"/>
    <property type="project" value="InterPro"/>
</dbReference>
<evidence type="ECO:0000256" key="5">
    <source>
        <dbReference type="ARBA" id="ARBA00022617"/>
    </source>
</evidence>
<dbReference type="PANTHER" id="PTHR24305:SF166">
    <property type="entry name" value="CYTOCHROME P450 12A4, MITOCHONDRIAL-RELATED"/>
    <property type="match status" value="1"/>
</dbReference>
<protein>
    <submittedName>
        <fullName evidence="13">Cytochrome P450</fullName>
    </submittedName>
</protein>
<evidence type="ECO:0000256" key="6">
    <source>
        <dbReference type="ARBA" id="ARBA00022692"/>
    </source>
</evidence>
<dbReference type="Proteomes" id="UP000719766">
    <property type="component" value="Unassembled WGS sequence"/>
</dbReference>
<evidence type="ECO:0000256" key="8">
    <source>
        <dbReference type="ARBA" id="ARBA00022989"/>
    </source>
</evidence>
<evidence type="ECO:0000313" key="13">
    <source>
        <dbReference type="EMBL" id="KAG1801366.1"/>
    </source>
</evidence>
<evidence type="ECO:0000256" key="9">
    <source>
        <dbReference type="ARBA" id="ARBA00023002"/>
    </source>
</evidence>
<evidence type="ECO:0000256" key="3">
    <source>
        <dbReference type="ARBA" id="ARBA00004721"/>
    </source>
</evidence>
<keyword evidence="6" id="KW-0812">Transmembrane</keyword>
<comment type="caution">
    <text evidence="13">The sequence shown here is derived from an EMBL/GenBank/DDBJ whole genome shotgun (WGS) entry which is preliminary data.</text>
</comment>
<reference evidence="13" key="1">
    <citation type="journal article" date="2020" name="New Phytol.">
        <title>Comparative genomics reveals dynamic genome evolution in host specialist ectomycorrhizal fungi.</title>
        <authorList>
            <person name="Lofgren L.A."/>
            <person name="Nguyen N.H."/>
            <person name="Vilgalys R."/>
            <person name="Ruytinx J."/>
            <person name="Liao H.L."/>
            <person name="Branco S."/>
            <person name="Kuo A."/>
            <person name="LaButti K."/>
            <person name="Lipzen A."/>
            <person name="Andreopoulos W."/>
            <person name="Pangilinan J."/>
            <person name="Riley R."/>
            <person name="Hundley H."/>
            <person name="Na H."/>
            <person name="Barry K."/>
            <person name="Grigoriev I.V."/>
            <person name="Stajich J.E."/>
            <person name="Kennedy P.G."/>
        </authorList>
    </citation>
    <scope>NUCLEOTIDE SEQUENCE</scope>
    <source>
        <strain evidence="13">S12</strain>
    </source>
</reference>
<comment type="subcellular location">
    <subcellularLocation>
        <location evidence="2">Membrane</location>
    </subcellularLocation>
</comment>
<dbReference type="GO" id="GO:0020037">
    <property type="term" value="F:heme binding"/>
    <property type="evidence" value="ECO:0007669"/>
    <property type="project" value="InterPro"/>
</dbReference>
<dbReference type="GO" id="GO:0016705">
    <property type="term" value="F:oxidoreductase activity, acting on paired donors, with incorporation or reduction of molecular oxygen"/>
    <property type="evidence" value="ECO:0007669"/>
    <property type="project" value="InterPro"/>
</dbReference>
<name>A0A9P7J3Y3_9AGAM</name>
<comment type="pathway">
    <text evidence="3">Secondary metabolite biosynthesis; terpenoid biosynthesis.</text>
</comment>
<evidence type="ECO:0000256" key="2">
    <source>
        <dbReference type="ARBA" id="ARBA00004370"/>
    </source>
</evidence>
<dbReference type="RefSeq" id="XP_041164832.1">
    <property type="nucleotide sequence ID" value="XM_041311890.1"/>
</dbReference>
<evidence type="ECO:0000256" key="10">
    <source>
        <dbReference type="ARBA" id="ARBA00023004"/>
    </source>
</evidence>
<comment type="cofactor">
    <cofactor evidence="1">
        <name>heme</name>
        <dbReference type="ChEBI" id="CHEBI:30413"/>
    </cofactor>
</comment>
<evidence type="ECO:0000256" key="12">
    <source>
        <dbReference type="ARBA" id="ARBA00023136"/>
    </source>
</evidence>
<keyword evidence="14" id="KW-1185">Reference proteome</keyword>
<evidence type="ECO:0000256" key="4">
    <source>
        <dbReference type="ARBA" id="ARBA00010617"/>
    </source>
</evidence>
<keyword evidence="12" id="KW-0472">Membrane</keyword>
<dbReference type="Gene3D" id="1.10.630.10">
    <property type="entry name" value="Cytochrome P450"/>
    <property type="match status" value="1"/>
</dbReference>